<evidence type="ECO:0000256" key="6">
    <source>
        <dbReference type="SAM" id="MobiDB-lite"/>
    </source>
</evidence>
<dbReference type="AlphaFoldDB" id="A0A171D4K6"/>
<dbReference type="STRING" id="161355.PS9374_03295"/>
<gene>
    <name evidence="9" type="ORF">PS9374_03295</name>
</gene>
<keyword evidence="10" id="KW-1185">Reference proteome</keyword>
<dbReference type="PROSITE" id="PS00137">
    <property type="entry name" value="SUBTILASE_HIS"/>
    <property type="match status" value="1"/>
</dbReference>
<dbReference type="PROSITE" id="PS00136">
    <property type="entry name" value="SUBTILASE_ASP"/>
    <property type="match status" value="1"/>
</dbReference>
<comment type="similarity">
    <text evidence="1 5">Belongs to the peptidase S8 family.</text>
</comment>
<reference evidence="9 10" key="1">
    <citation type="journal article" date="2016" name="Genome Announc.">
        <title>Draft Genome Sequence of Planomonospora sphaerica JCM9374, a Rare Actinomycete.</title>
        <authorList>
            <person name="Dohra H."/>
            <person name="Suzuki T."/>
            <person name="Inoue Y."/>
            <person name="Kodani S."/>
        </authorList>
    </citation>
    <scope>NUCLEOTIDE SEQUENCE [LARGE SCALE GENOMIC DNA]</scope>
    <source>
        <strain evidence="9 10">JCM 9374</strain>
    </source>
</reference>
<dbReference type="PROSITE" id="PS51892">
    <property type="entry name" value="SUBTILASE"/>
    <property type="match status" value="1"/>
</dbReference>
<dbReference type="InterPro" id="IPR000209">
    <property type="entry name" value="Peptidase_S8/S53_dom"/>
</dbReference>
<evidence type="ECO:0000256" key="7">
    <source>
        <dbReference type="SAM" id="SignalP"/>
    </source>
</evidence>
<dbReference type="EMBL" id="BDCX01000007">
    <property type="protein sequence ID" value="GAT67637.1"/>
    <property type="molecule type" value="Genomic_DNA"/>
</dbReference>
<comment type="caution">
    <text evidence="9">The sequence shown here is derived from an EMBL/GenBank/DDBJ whole genome shotgun (WGS) entry which is preliminary data.</text>
</comment>
<name>A0A171D4K6_9ACTN</name>
<dbReference type="PRINTS" id="PR00723">
    <property type="entry name" value="SUBTILISIN"/>
</dbReference>
<dbReference type="PANTHER" id="PTHR43806:SF11">
    <property type="entry name" value="CEREVISIN-RELATED"/>
    <property type="match status" value="1"/>
</dbReference>
<dbReference type="GO" id="GO:0006508">
    <property type="term" value="P:proteolysis"/>
    <property type="evidence" value="ECO:0007669"/>
    <property type="project" value="UniProtKB-KW"/>
</dbReference>
<keyword evidence="3 5" id="KW-0378">Hydrolase</keyword>
<dbReference type="InterPro" id="IPR015500">
    <property type="entry name" value="Peptidase_S8_subtilisin-rel"/>
</dbReference>
<organism evidence="9 10">
    <name type="scientific">Planomonospora sphaerica</name>
    <dbReference type="NCBI Taxonomy" id="161355"/>
    <lineage>
        <taxon>Bacteria</taxon>
        <taxon>Bacillati</taxon>
        <taxon>Actinomycetota</taxon>
        <taxon>Actinomycetes</taxon>
        <taxon>Streptosporangiales</taxon>
        <taxon>Streptosporangiaceae</taxon>
        <taxon>Planomonospora</taxon>
    </lineage>
</organism>
<evidence type="ECO:0000313" key="10">
    <source>
        <dbReference type="Proteomes" id="UP000077701"/>
    </source>
</evidence>
<feature type="active site" description="Charge relay system" evidence="5">
    <location>
        <position position="212"/>
    </location>
</feature>
<dbReference type="Proteomes" id="UP000077701">
    <property type="component" value="Unassembled WGS sequence"/>
</dbReference>
<reference evidence="10" key="2">
    <citation type="submission" date="2016-04" db="EMBL/GenBank/DDBJ databases">
        <title>Planomonospora sphaerica JCM9374 whole genome shotgun sequence.</title>
        <authorList>
            <person name="Suzuki T."/>
            <person name="Dohra H."/>
            <person name="Kodani S."/>
        </authorList>
    </citation>
    <scope>NUCLEOTIDE SEQUENCE [LARGE SCALE GENOMIC DNA]</scope>
    <source>
        <strain evidence="10">JCM 9374</strain>
    </source>
</reference>
<keyword evidence="4 5" id="KW-0720">Serine protease</keyword>
<evidence type="ECO:0000313" key="9">
    <source>
        <dbReference type="EMBL" id="GAT67637.1"/>
    </source>
</evidence>
<evidence type="ECO:0000259" key="8">
    <source>
        <dbReference type="Pfam" id="PF00082"/>
    </source>
</evidence>
<dbReference type="InterPro" id="IPR022398">
    <property type="entry name" value="Peptidase_S8_His-AS"/>
</dbReference>
<dbReference type="InterPro" id="IPR036852">
    <property type="entry name" value="Peptidase_S8/S53_dom_sf"/>
</dbReference>
<evidence type="ECO:0000256" key="2">
    <source>
        <dbReference type="ARBA" id="ARBA00022670"/>
    </source>
</evidence>
<evidence type="ECO:0000256" key="3">
    <source>
        <dbReference type="ARBA" id="ARBA00022801"/>
    </source>
</evidence>
<evidence type="ECO:0000256" key="4">
    <source>
        <dbReference type="ARBA" id="ARBA00022825"/>
    </source>
</evidence>
<feature type="domain" description="Peptidase S8/S53" evidence="8">
    <location>
        <begin position="140"/>
        <end position="424"/>
    </location>
</feature>
<sequence>MRLRRLLAGALALTAVSAALAAPPASASADAGPAPVIDPAAVAEVGAGKKARVIVTVRDGRTVSPTAGSAEAFSAGTDVLSVAEGGGFFVMEADQATLAGLGRDGRVASVRADRLLAPAALPSSTKVIGADRAHAAGVTGRGQNIVIMDTGIDRDHPAFAGRIVAEACFSQGDQRWSTRSLCPGGADRQTGAGSADAETALCLSGQRNLCAHGSLVAGIAAGKGVGGHAAGVAPEAGIIAIQVFTRFESEEHCGKGKAPCVLSWASDQLWALDYVIKLAGTHRIAAVNASIDQYGYSEYDEEETCLVDPVSEEIGTLSRLGIPTVLAAGNTGSEGQIAVPACVPAAVTVGATDDSDAMAPFSNRGTMLDLLAPGVGVTAAVPDDSWASQSGTSLAAAHVTGAFALLKERTPEATGAVLLKRLQDTGKKIAYRSRGQEVSTARIDLARALALPDPTATSTPTPTPTTASPKPTPAPTTSPTAGPAPSPTAARPSSGPVDSASGDPAPAACERGRGRRALSAAGWAKEISRNAGTLKDATLLCYLNLAQEGSKVFPEKVRIGSLDAAYRVLTPKSKAARALLDRELLAAWLNHAHGAYDGSTKVKGATTLKGAVTAAERHRLSTEATSAQLRRAAAYLNKNVNRAE</sequence>
<feature type="compositionally biased region" description="Pro residues" evidence="6">
    <location>
        <begin position="470"/>
        <end position="486"/>
    </location>
</feature>
<dbReference type="InterPro" id="IPR023827">
    <property type="entry name" value="Peptidase_S8_Asp-AS"/>
</dbReference>
<dbReference type="PANTHER" id="PTHR43806">
    <property type="entry name" value="PEPTIDASE S8"/>
    <property type="match status" value="1"/>
</dbReference>
<dbReference type="RefSeq" id="WP_068897683.1">
    <property type="nucleotide sequence ID" value="NZ_BDCX01000007.1"/>
</dbReference>
<feature type="chain" id="PRO_5007905750" evidence="7">
    <location>
        <begin position="22"/>
        <end position="644"/>
    </location>
</feature>
<feature type="signal peptide" evidence="7">
    <location>
        <begin position="1"/>
        <end position="21"/>
    </location>
</feature>
<keyword evidence="2 5" id="KW-0645">Protease</keyword>
<feature type="compositionally biased region" description="Low complexity" evidence="6">
    <location>
        <begin position="487"/>
        <end position="496"/>
    </location>
</feature>
<dbReference type="InterPro" id="IPR050131">
    <property type="entry name" value="Peptidase_S8_subtilisin-like"/>
</dbReference>
<accession>A0A171D4K6</accession>
<proteinExistence type="inferred from homology"/>
<protein>
    <submittedName>
        <fullName evidence="9">Serine protease</fullName>
    </submittedName>
</protein>
<feature type="region of interest" description="Disordered" evidence="6">
    <location>
        <begin position="450"/>
        <end position="513"/>
    </location>
</feature>
<dbReference type="GO" id="GO:0004252">
    <property type="term" value="F:serine-type endopeptidase activity"/>
    <property type="evidence" value="ECO:0007669"/>
    <property type="project" value="UniProtKB-UniRule"/>
</dbReference>
<dbReference type="Gene3D" id="3.40.50.200">
    <property type="entry name" value="Peptidase S8/S53 domain"/>
    <property type="match status" value="1"/>
</dbReference>
<feature type="active site" description="Charge relay system" evidence="5">
    <location>
        <position position="149"/>
    </location>
</feature>
<keyword evidence="7" id="KW-0732">Signal</keyword>
<feature type="active site" description="Charge relay system" evidence="5">
    <location>
        <position position="393"/>
    </location>
</feature>
<dbReference type="SUPFAM" id="SSF52743">
    <property type="entry name" value="Subtilisin-like"/>
    <property type="match status" value="1"/>
</dbReference>
<dbReference type="Pfam" id="PF00082">
    <property type="entry name" value="Peptidase_S8"/>
    <property type="match status" value="1"/>
</dbReference>
<feature type="compositionally biased region" description="Low complexity" evidence="6">
    <location>
        <begin position="454"/>
        <end position="469"/>
    </location>
</feature>
<evidence type="ECO:0000256" key="5">
    <source>
        <dbReference type="PROSITE-ProRule" id="PRU01240"/>
    </source>
</evidence>
<evidence type="ECO:0000256" key="1">
    <source>
        <dbReference type="ARBA" id="ARBA00011073"/>
    </source>
</evidence>